<dbReference type="GO" id="GO:0003677">
    <property type="term" value="F:DNA binding"/>
    <property type="evidence" value="ECO:0007669"/>
    <property type="project" value="TreeGrafter"/>
</dbReference>
<keyword evidence="5" id="KW-0539">Nucleus</keyword>
<keyword evidence="11" id="KW-1185">Reference proteome</keyword>
<reference evidence="10" key="1">
    <citation type="submission" date="2021-06" db="EMBL/GenBank/DDBJ databases">
        <authorList>
            <person name="Kallberg Y."/>
            <person name="Tangrot J."/>
            <person name="Rosling A."/>
        </authorList>
    </citation>
    <scope>NUCLEOTIDE SEQUENCE</scope>
    <source>
        <strain evidence="10">IA702</strain>
    </source>
</reference>
<evidence type="ECO:0000256" key="5">
    <source>
        <dbReference type="ARBA" id="ARBA00023242"/>
    </source>
</evidence>
<feature type="region of interest" description="Disordered" evidence="8">
    <location>
        <begin position="137"/>
        <end position="184"/>
    </location>
</feature>
<dbReference type="AlphaFoldDB" id="A0A9N9AMK8"/>
<organism evidence="10 11">
    <name type="scientific">Paraglomus occultum</name>
    <dbReference type="NCBI Taxonomy" id="144539"/>
    <lineage>
        <taxon>Eukaryota</taxon>
        <taxon>Fungi</taxon>
        <taxon>Fungi incertae sedis</taxon>
        <taxon>Mucoromycota</taxon>
        <taxon>Glomeromycotina</taxon>
        <taxon>Glomeromycetes</taxon>
        <taxon>Paraglomerales</taxon>
        <taxon>Paraglomeraceae</taxon>
        <taxon>Paraglomus</taxon>
    </lineage>
</organism>
<dbReference type="GO" id="GO:0017025">
    <property type="term" value="F:TBP-class protein binding"/>
    <property type="evidence" value="ECO:0007669"/>
    <property type="project" value="TreeGrafter"/>
</dbReference>
<dbReference type="Gene3D" id="1.10.20.10">
    <property type="entry name" value="Histone, subunit A"/>
    <property type="match status" value="1"/>
</dbReference>
<dbReference type="GO" id="GO:0051123">
    <property type="term" value="P:RNA polymerase II preinitiation complex assembly"/>
    <property type="evidence" value="ECO:0007669"/>
    <property type="project" value="TreeGrafter"/>
</dbReference>
<evidence type="ECO:0000256" key="1">
    <source>
        <dbReference type="ARBA" id="ARBA00004123"/>
    </source>
</evidence>
<evidence type="ECO:0000259" key="9">
    <source>
        <dbReference type="Pfam" id="PF03847"/>
    </source>
</evidence>
<dbReference type="CDD" id="cd07981">
    <property type="entry name" value="HFD_TAF12"/>
    <property type="match status" value="1"/>
</dbReference>
<gene>
    <name evidence="10" type="ORF">POCULU_LOCUS4187</name>
</gene>
<protein>
    <recommendedName>
        <fullName evidence="6">TBP-associated factor 12</fullName>
    </recommendedName>
    <alternativeName>
        <fullName evidence="7">Transcription initiation factor TFIID subunit 12</fullName>
    </alternativeName>
</protein>
<dbReference type="Proteomes" id="UP000789572">
    <property type="component" value="Unassembled WGS sequence"/>
</dbReference>
<proteinExistence type="inferred from homology"/>
<evidence type="ECO:0000256" key="8">
    <source>
        <dbReference type="SAM" id="MobiDB-lite"/>
    </source>
</evidence>
<feature type="compositionally biased region" description="Polar residues" evidence="8">
    <location>
        <begin position="137"/>
        <end position="158"/>
    </location>
</feature>
<dbReference type="FunFam" id="1.10.20.10:FF:000011">
    <property type="entry name" value="Transcription initiation factor TFIID subunit 12"/>
    <property type="match status" value="1"/>
</dbReference>
<dbReference type="OrthoDB" id="2193432at2759"/>
<dbReference type="EMBL" id="CAJVPJ010000524">
    <property type="protein sequence ID" value="CAG8533773.1"/>
    <property type="molecule type" value="Genomic_DNA"/>
</dbReference>
<dbReference type="GO" id="GO:0000124">
    <property type="term" value="C:SAGA complex"/>
    <property type="evidence" value="ECO:0007669"/>
    <property type="project" value="InterPro"/>
</dbReference>
<evidence type="ECO:0000256" key="2">
    <source>
        <dbReference type="ARBA" id="ARBA00007530"/>
    </source>
</evidence>
<sequence length="184" mass="19616">MRGSVGTIGTPTSSMSLTRMSDYDYEGSDQLLSKLKIQQLLGQIDPKERLEPEVENILLEIADEFIESVGSFACLLAKHRKSDTLEVKDLQIHLERNWNIRIPGFASDEIRSARKPTTATAHQNKIAAINAHKATKAQATQLTGQSANQGPNQSGDTSNGANLNVVSSGNGGGVSAGRSGAAVE</sequence>
<keyword evidence="4" id="KW-0804">Transcription</keyword>
<dbReference type="InterPro" id="IPR037794">
    <property type="entry name" value="TAF12"/>
</dbReference>
<dbReference type="GO" id="GO:0005669">
    <property type="term" value="C:transcription factor TFIID complex"/>
    <property type="evidence" value="ECO:0007669"/>
    <property type="project" value="InterPro"/>
</dbReference>
<evidence type="ECO:0000256" key="6">
    <source>
        <dbReference type="ARBA" id="ARBA00075089"/>
    </source>
</evidence>
<dbReference type="SUPFAM" id="SSF47113">
    <property type="entry name" value="Histone-fold"/>
    <property type="match status" value="1"/>
</dbReference>
<comment type="subcellular location">
    <subcellularLocation>
        <location evidence="1">Nucleus</location>
    </subcellularLocation>
</comment>
<dbReference type="PANTHER" id="PTHR12264">
    <property type="entry name" value="TRANSCRIPTION INITIATION FACTOR TFIID SUBUNIT 12"/>
    <property type="match status" value="1"/>
</dbReference>
<dbReference type="InterPro" id="IPR009072">
    <property type="entry name" value="Histone-fold"/>
</dbReference>
<dbReference type="GO" id="GO:0046982">
    <property type="term" value="F:protein heterodimerization activity"/>
    <property type="evidence" value="ECO:0007669"/>
    <property type="project" value="InterPro"/>
</dbReference>
<name>A0A9N9AMK8_9GLOM</name>
<keyword evidence="3" id="KW-0805">Transcription regulation</keyword>
<evidence type="ECO:0000256" key="3">
    <source>
        <dbReference type="ARBA" id="ARBA00023015"/>
    </source>
</evidence>
<comment type="caution">
    <text evidence="10">The sequence shown here is derived from an EMBL/GenBank/DDBJ whole genome shotgun (WGS) entry which is preliminary data.</text>
</comment>
<dbReference type="PANTHER" id="PTHR12264:SF21">
    <property type="entry name" value="TRANSCRIPTION INITIATION FACTOR TFIID SUBUNIT 12"/>
    <property type="match status" value="1"/>
</dbReference>
<feature type="domain" description="Transcription initiation factor TFIID subunit 12" evidence="9">
    <location>
        <begin position="33"/>
        <end position="100"/>
    </location>
</feature>
<evidence type="ECO:0000256" key="7">
    <source>
        <dbReference type="ARBA" id="ARBA00093657"/>
    </source>
</evidence>
<dbReference type="InterPro" id="IPR003228">
    <property type="entry name" value="TFIID_TAF12_dom"/>
</dbReference>
<evidence type="ECO:0000256" key="4">
    <source>
        <dbReference type="ARBA" id="ARBA00023163"/>
    </source>
</evidence>
<evidence type="ECO:0000313" key="11">
    <source>
        <dbReference type="Proteomes" id="UP000789572"/>
    </source>
</evidence>
<feature type="compositionally biased region" description="Low complexity" evidence="8">
    <location>
        <begin position="159"/>
        <end position="168"/>
    </location>
</feature>
<dbReference type="Pfam" id="PF03847">
    <property type="entry name" value="TFIID_20kDa"/>
    <property type="match status" value="1"/>
</dbReference>
<comment type="similarity">
    <text evidence="2">Belongs to the TAF12 family.</text>
</comment>
<evidence type="ECO:0000313" key="10">
    <source>
        <dbReference type="EMBL" id="CAG8533773.1"/>
    </source>
</evidence>
<accession>A0A9N9AMK8</accession>